<dbReference type="InterPro" id="IPR011834">
    <property type="entry name" value="Agluc_phsphrylas"/>
</dbReference>
<reference evidence="11" key="1">
    <citation type="submission" date="2020-05" db="EMBL/GenBank/DDBJ databases">
        <authorList>
            <person name="Chiriac C."/>
            <person name="Salcher M."/>
            <person name="Ghai R."/>
            <person name="Kavagutti S V."/>
        </authorList>
    </citation>
    <scope>NUCLEOTIDE SEQUENCE</scope>
</reference>
<keyword evidence="9" id="KW-0119">Carbohydrate metabolism</keyword>
<evidence type="ECO:0000256" key="5">
    <source>
        <dbReference type="ARBA" id="ARBA00022533"/>
    </source>
</evidence>
<evidence type="ECO:0000256" key="4">
    <source>
        <dbReference type="ARBA" id="ARBA00012591"/>
    </source>
</evidence>
<evidence type="ECO:0000256" key="7">
    <source>
        <dbReference type="ARBA" id="ARBA00022679"/>
    </source>
</evidence>
<dbReference type="Gene3D" id="3.40.50.2000">
    <property type="entry name" value="Glycogen Phosphorylase B"/>
    <property type="match status" value="3"/>
</dbReference>
<dbReference type="InterPro" id="IPR024517">
    <property type="entry name" value="Glycogen_phosphorylase_DUF3417"/>
</dbReference>
<dbReference type="GO" id="GO:0005975">
    <property type="term" value="P:carbohydrate metabolic process"/>
    <property type="evidence" value="ECO:0007669"/>
    <property type="project" value="InterPro"/>
</dbReference>
<dbReference type="PIRSF" id="PIRSF000460">
    <property type="entry name" value="Pprylas_GlgP"/>
    <property type="match status" value="1"/>
</dbReference>
<accession>A0A6J6CHJ4</accession>
<dbReference type="PANTHER" id="PTHR42655:SF1">
    <property type="entry name" value="GLYCOGEN PHOSPHORYLASE"/>
    <property type="match status" value="1"/>
</dbReference>
<protein>
    <recommendedName>
        <fullName evidence="4">glycogen phosphorylase</fullName>
        <ecNumber evidence="4">2.4.1.1</ecNumber>
    </recommendedName>
</protein>
<sequence length="826" mass="89829">MRAVRHFSVVPAIPPSLTALRELAMNLHWTWDRETKHLFERLDPGQWAASGHDPLRLLATIEPQRWAELAADDGIVESTRAAKERLDTALGDPRWFQHRTDSPLHLVAYFSPEFGISETLPQYSGGLGVLAGDHLKATSDLGVPLVGIGLLYAEGYFRQRLNADGYQEERFPRLDTSGLAIVDTGVQVTVDVAGDPVRVRAWQVEVGRVKLYLLDTAVEGNSQAGADITNRLYGGDAEHRLRQEMVLGIGGVRVLRALGLQPEVFHTNEGHAGFLSLERIRELVTGEGGGAPLSFAEAVEAVRAGGVFTTHTPVPAGIDRFERGLMEKYFGAFAVSCGTDFDTLMGLGHRDDEPGDTRFNMAVMGLRLAGRSNGVAQLHGAVSREMFAGLWPDIPVDEVPIGAITNGVHAHTWVSDPIDAILRRSVGGVWDGADAASWQGVRSAPAEEIWAARRTGRADLVEFVRSRLGDALLDPDALTIGFARRFATYKRATLLLSQPERLRELLLSADRPVQFVFAGKAHPADHPGKDMIRDIELFARHLDVGHRFVFVPDYDMAVARLMYHGCDVWLNNPRRPLEACGTSGMKAALNGALNCSILDGWWDECFDGRNGWAITSADDDPDTARRDLREATSLFGLLEREIVPLFHQRDAAGVPHGWIDAMKHNWASLGPFVTAARMVRDYVTELYEPAAASAATTSAADWAQARSLASWKQVVAAGWAGVRVVSVDGDTSPAHEGDERSATARVAIDGLRPADVDVQLLHGSIDSTGGFLGRPEAISMTPADGGEYRCTYRVSASGPYGFTVRVLPTHPALTAPVELGRAAWAG</sequence>
<dbReference type="Pfam" id="PF11897">
    <property type="entry name" value="DUF3417"/>
    <property type="match status" value="1"/>
</dbReference>
<evidence type="ECO:0000256" key="3">
    <source>
        <dbReference type="ARBA" id="ARBA00006047"/>
    </source>
</evidence>
<dbReference type="InterPro" id="IPR035090">
    <property type="entry name" value="Pyridoxal_P_attach_site"/>
</dbReference>
<dbReference type="InterPro" id="IPR052182">
    <property type="entry name" value="Glycogen/Maltodextrin_Phosph"/>
</dbReference>
<keyword evidence="5" id="KW-0021">Allosteric enzyme</keyword>
<comment type="similarity">
    <text evidence="3">Belongs to the glycogen phosphorylase family.</text>
</comment>
<organism evidence="11">
    <name type="scientific">freshwater metagenome</name>
    <dbReference type="NCBI Taxonomy" id="449393"/>
    <lineage>
        <taxon>unclassified sequences</taxon>
        <taxon>metagenomes</taxon>
        <taxon>ecological metagenomes</taxon>
    </lineage>
</organism>
<dbReference type="GO" id="GO:0030170">
    <property type="term" value="F:pyridoxal phosphate binding"/>
    <property type="evidence" value="ECO:0007669"/>
    <property type="project" value="InterPro"/>
</dbReference>
<evidence type="ECO:0000256" key="1">
    <source>
        <dbReference type="ARBA" id="ARBA00001275"/>
    </source>
</evidence>
<evidence type="ECO:0000259" key="10">
    <source>
        <dbReference type="Pfam" id="PF11897"/>
    </source>
</evidence>
<dbReference type="GO" id="GO:0008184">
    <property type="term" value="F:glycogen phosphorylase activity"/>
    <property type="evidence" value="ECO:0007669"/>
    <property type="project" value="InterPro"/>
</dbReference>
<feature type="domain" description="DUF3417" evidence="10">
    <location>
        <begin position="13"/>
        <end position="120"/>
    </location>
</feature>
<evidence type="ECO:0000256" key="6">
    <source>
        <dbReference type="ARBA" id="ARBA00022676"/>
    </source>
</evidence>
<keyword evidence="8" id="KW-0663">Pyridoxal phosphate</keyword>
<dbReference type="Pfam" id="PF00343">
    <property type="entry name" value="Phosphorylase"/>
    <property type="match status" value="1"/>
</dbReference>
<evidence type="ECO:0000256" key="2">
    <source>
        <dbReference type="ARBA" id="ARBA00001933"/>
    </source>
</evidence>
<comment type="cofactor">
    <cofactor evidence="2">
        <name>pyridoxal 5'-phosphate</name>
        <dbReference type="ChEBI" id="CHEBI:597326"/>
    </cofactor>
</comment>
<evidence type="ECO:0000256" key="9">
    <source>
        <dbReference type="ARBA" id="ARBA00023277"/>
    </source>
</evidence>
<dbReference type="SUPFAM" id="SSF53756">
    <property type="entry name" value="UDP-Glycosyltransferase/glycogen phosphorylase"/>
    <property type="match status" value="1"/>
</dbReference>
<gene>
    <name evidence="11" type="ORF">UFOPK1493_01037</name>
</gene>
<dbReference type="PANTHER" id="PTHR42655">
    <property type="entry name" value="GLYCOGEN PHOSPHORYLASE"/>
    <property type="match status" value="1"/>
</dbReference>
<proteinExistence type="inferred from homology"/>
<dbReference type="InterPro" id="IPR000811">
    <property type="entry name" value="Glyco_trans_35"/>
</dbReference>
<name>A0A6J6CHJ4_9ZZZZ</name>
<comment type="catalytic activity">
    <reaction evidence="1">
        <text>[(1-&gt;4)-alpha-D-glucosyl](n) + phosphate = [(1-&gt;4)-alpha-D-glucosyl](n-1) + alpha-D-glucose 1-phosphate</text>
        <dbReference type="Rhea" id="RHEA:41732"/>
        <dbReference type="Rhea" id="RHEA-COMP:9584"/>
        <dbReference type="Rhea" id="RHEA-COMP:9586"/>
        <dbReference type="ChEBI" id="CHEBI:15444"/>
        <dbReference type="ChEBI" id="CHEBI:43474"/>
        <dbReference type="ChEBI" id="CHEBI:58601"/>
        <dbReference type="EC" id="2.4.1.1"/>
    </reaction>
</comment>
<dbReference type="EC" id="2.4.1.1" evidence="4"/>
<dbReference type="NCBIfam" id="TIGR02094">
    <property type="entry name" value="more_P_ylases"/>
    <property type="match status" value="1"/>
</dbReference>
<dbReference type="AlphaFoldDB" id="A0A6J6CHJ4"/>
<evidence type="ECO:0000313" key="11">
    <source>
        <dbReference type="EMBL" id="CAB4550726.1"/>
    </source>
</evidence>
<dbReference type="PROSITE" id="PS00102">
    <property type="entry name" value="PHOSPHORYLASE"/>
    <property type="match status" value="1"/>
</dbReference>
<dbReference type="EMBL" id="CAEZSR010000027">
    <property type="protein sequence ID" value="CAB4550726.1"/>
    <property type="molecule type" value="Genomic_DNA"/>
</dbReference>
<evidence type="ECO:0000256" key="8">
    <source>
        <dbReference type="ARBA" id="ARBA00022898"/>
    </source>
</evidence>
<keyword evidence="6" id="KW-0328">Glycosyltransferase</keyword>
<keyword evidence="7" id="KW-0808">Transferase</keyword>